<evidence type="ECO:0000256" key="3">
    <source>
        <dbReference type="ARBA" id="ARBA00022692"/>
    </source>
</evidence>
<accession>A0A8X8DFQ0</accession>
<evidence type="ECO:0000313" key="8">
    <source>
        <dbReference type="EMBL" id="KAG6791152.1"/>
    </source>
</evidence>
<keyword evidence="4 6" id="KW-1133">Transmembrane helix</keyword>
<evidence type="ECO:0000313" key="9">
    <source>
        <dbReference type="Proteomes" id="UP000886885"/>
    </source>
</evidence>
<feature type="transmembrane region" description="Helical" evidence="6">
    <location>
        <begin position="309"/>
        <end position="329"/>
    </location>
</feature>
<feature type="transmembrane region" description="Helical" evidence="6">
    <location>
        <begin position="100"/>
        <end position="120"/>
    </location>
</feature>
<evidence type="ECO:0000256" key="2">
    <source>
        <dbReference type="ARBA" id="ARBA00007635"/>
    </source>
</evidence>
<feature type="transmembrane region" description="Helical" evidence="6">
    <location>
        <begin position="37"/>
        <end position="59"/>
    </location>
</feature>
<gene>
    <name evidence="8" type="ORF">POTOM_000264</name>
</gene>
<evidence type="ECO:0000256" key="5">
    <source>
        <dbReference type="ARBA" id="ARBA00023136"/>
    </source>
</evidence>
<comment type="similarity">
    <text evidence="2">Belongs to the drug/metabolite transporter (DMT) superfamily. Plant drug/metabolite exporter (P-DME) (TC 2.A.7.4) family.</text>
</comment>
<dbReference type="PANTHER" id="PTHR31218">
    <property type="entry name" value="WAT1-RELATED PROTEIN"/>
    <property type="match status" value="1"/>
</dbReference>
<evidence type="ECO:0000256" key="1">
    <source>
        <dbReference type="ARBA" id="ARBA00004141"/>
    </source>
</evidence>
<dbReference type="AlphaFoldDB" id="A0A8X8DFQ0"/>
<reference evidence="8" key="1">
    <citation type="journal article" date="2020" name="bioRxiv">
        <title>Hybrid origin of Populus tomentosa Carr. identified through genome sequencing and phylogenomic analysis.</title>
        <authorList>
            <person name="An X."/>
            <person name="Gao K."/>
            <person name="Chen Z."/>
            <person name="Li J."/>
            <person name="Yang X."/>
            <person name="Yang X."/>
            <person name="Zhou J."/>
            <person name="Guo T."/>
            <person name="Zhao T."/>
            <person name="Huang S."/>
            <person name="Miao D."/>
            <person name="Khan W.U."/>
            <person name="Rao P."/>
            <person name="Ye M."/>
            <person name="Lei B."/>
            <person name="Liao W."/>
            <person name="Wang J."/>
            <person name="Ji L."/>
            <person name="Li Y."/>
            <person name="Guo B."/>
            <person name="Mustafa N.S."/>
            <person name="Li S."/>
            <person name="Yun Q."/>
            <person name="Keller S.R."/>
            <person name="Mao J."/>
            <person name="Zhang R."/>
            <person name="Strauss S.H."/>
        </authorList>
    </citation>
    <scope>NUCLEOTIDE SEQUENCE</scope>
    <source>
        <strain evidence="8">GM15</strain>
        <tissue evidence="8">Leaf</tissue>
    </source>
</reference>
<protein>
    <recommendedName>
        <fullName evidence="7">EamA domain-containing protein</fullName>
    </recommendedName>
</protein>
<comment type="caution">
    <text evidence="8">The sequence shown here is derived from an EMBL/GenBank/DDBJ whole genome shotgun (WGS) entry which is preliminary data.</text>
</comment>
<dbReference type="EMBL" id="JAAWWB010000001">
    <property type="protein sequence ID" value="KAG6791152.1"/>
    <property type="molecule type" value="Genomic_DNA"/>
</dbReference>
<dbReference type="InterPro" id="IPR030184">
    <property type="entry name" value="WAT1-related"/>
</dbReference>
<keyword evidence="5 6" id="KW-0472">Membrane</keyword>
<dbReference type="OrthoDB" id="1931594at2759"/>
<sequence length="483" mass="51998">MARKAAVLPIVGMVMAECAQAGRMILGKAAMSNGISSFVFVLYSNAIACLILLPSSPLFHRSSERPPLTPSIVSGFFLLGLFGCLGQSFCYAGINLSSPTLGTAMLNLVPGLTFILAIIFRMENVDWKSYSTVAKSMGTIVSIGGAFIVTCYKGPLLLKALPSVTKSSHQVLLQQSNWVLGGLLMAVDCATASSWLIVQALILKKYPAKLIVVFFHFFFSTILSSIVAVVMERDPSAWSLNSNIRLIAVLFSVCKENPSWIPASLDFKSLLNIVTIRNQRVNVFNKQGILGNAFEVGVTAWCLHKTGPVFVAIFAPLGVVIAAAASVVCFGDALDLGIVLGAAIIAIGFYAVIWGKAQEEVKKVEEDKENRGSASSSQKAMLSANTCTLTSKRLFKKYTNGSKRNLKLLIIRASSDDSDCNTEECAPEKEVGMVSLGWLAGEKTKVAGTFPPWTRGRTGYVEKDTAGKTDIYSVEASYLHVFP</sequence>
<feature type="transmembrane region" description="Helical" evidence="6">
    <location>
        <begin position="336"/>
        <end position="355"/>
    </location>
</feature>
<feature type="domain" description="EamA" evidence="7">
    <location>
        <begin position="21"/>
        <end position="150"/>
    </location>
</feature>
<dbReference type="Proteomes" id="UP000886885">
    <property type="component" value="Chromosome 1A"/>
</dbReference>
<evidence type="ECO:0000259" key="7">
    <source>
        <dbReference type="Pfam" id="PF00892"/>
    </source>
</evidence>
<dbReference type="GO" id="GO:0022857">
    <property type="term" value="F:transmembrane transporter activity"/>
    <property type="evidence" value="ECO:0007669"/>
    <property type="project" value="InterPro"/>
</dbReference>
<dbReference type="Pfam" id="PF00892">
    <property type="entry name" value="EamA"/>
    <property type="match status" value="1"/>
</dbReference>
<keyword evidence="9" id="KW-1185">Reference proteome</keyword>
<feature type="transmembrane region" description="Helical" evidence="6">
    <location>
        <begin position="178"/>
        <end position="198"/>
    </location>
</feature>
<proteinExistence type="inferred from homology"/>
<name>A0A8X8DFQ0_POPTO</name>
<evidence type="ECO:0000256" key="6">
    <source>
        <dbReference type="SAM" id="Phobius"/>
    </source>
</evidence>
<keyword evidence="3 6" id="KW-0812">Transmembrane</keyword>
<feature type="transmembrane region" description="Helical" evidence="6">
    <location>
        <begin position="140"/>
        <end position="158"/>
    </location>
</feature>
<feature type="transmembrane region" description="Helical" evidence="6">
    <location>
        <begin position="210"/>
        <end position="231"/>
    </location>
</feature>
<dbReference type="GO" id="GO:0016020">
    <property type="term" value="C:membrane"/>
    <property type="evidence" value="ECO:0007669"/>
    <property type="project" value="UniProtKB-SubCell"/>
</dbReference>
<evidence type="ECO:0000256" key="4">
    <source>
        <dbReference type="ARBA" id="ARBA00022989"/>
    </source>
</evidence>
<feature type="transmembrane region" description="Helical" evidence="6">
    <location>
        <begin position="71"/>
        <end position="94"/>
    </location>
</feature>
<organism evidence="8 9">
    <name type="scientific">Populus tomentosa</name>
    <name type="common">Chinese white poplar</name>
    <dbReference type="NCBI Taxonomy" id="118781"/>
    <lineage>
        <taxon>Eukaryota</taxon>
        <taxon>Viridiplantae</taxon>
        <taxon>Streptophyta</taxon>
        <taxon>Embryophyta</taxon>
        <taxon>Tracheophyta</taxon>
        <taxon>Spermatophyta</taxon>
        <taxon>Magnoliopsida</taxon>
        <taxon>eudicotyledons</taxon>
        <taxon>Gunneridae</taxon>
        <taxon>Pentapetalae</taxon>
        <taxon>rosids</taxon>
        <taxon>fabids</taxon>
        <taxon>Malpighiales</taxon>
        <taxon>Salicaceae</taxon>
        <taxon>Saliceae</taxon>
        <taxon>Populus</taxon>
    </lineage>
</organism>
<dbReference type="InterPro" id="IPR000620">
    <property type="entry name" value="EamA_dom"/>
</dbReference>
<comment type="subcellular location">
    <subcellularLocation>
        <location evidence="1">Membrane</location>
        <topology evidence="1">Multi-pass membrane protein</topology>
    </subcellularLocation>
</comment>